<dbReference type="Proteomes" id="UP000026961">
    <property type="component" value="Chromosome 3"/>
</dbReference>
<organism evidence="2">
    <name type="scientific">Oryza glumipatula</name>
    <dbReference type="NCBI Taxonomy" id="40148"/>
    <lineage>
        <taxon>Eukaryota</taxon>
        <taxon>Viridiplantae</taxon>
        <taxon>Streptophyta</taxon>
        <taxon>Embryophyta</taxon>
        <taxon>Tracheophyta</taxon>
        <taxon>Spermatophyta</taxon>
        <taxon>Magnoliopsida</taxon>
        <taxon>Liliopsida</taxon>
        <taxon>Poales</taxon>
        <taxon>Poaceae</taxon>
        <taxon>BOP clade</taxon>
        <taxon>Oryzoideae</taxon>
        <taxon>Oryzeae</taxon>
        <taxon>Oryzinae</taxon>
        <taxon>Oryza</taxon>
    </lineage>
</organism>
<dbReference type="EnsemblPlants" id="OGLUM03G07150.1">
    <property type="protein sequence ID" value="OGLUM03G07150.1"/>
    <property type="gene ID" value="OGLUM03G07150"/>
</dbReference>
<name>A0A0D9Z3E9_9ORYZ</name>
<reference evidence="2" key="1">
    <citation type="submission" date="2015-04" db="UniProtKB">
        <authorList>
            <consortium name="EnsemblPlants"/>
        </authorList>
    </citation>
    <scope>IDENTIFICATION</scope>
</reference>
<feature type="region of interest" description="Disordered" evidence="1">
    <location>
        <begin position="264"/>
        <end position="469"/>
    </location>
</feature>
<evidence type="ECO:0000256" key="1">
    <source>
        <dbReference type="SAM" id="MobiDB-lite"/>
    </source>
</evidence>
<reference evidence="2" key="2">
    <citation type="submission" date="2018-05" db="EMBL/GenBank/DDBJ databases">
        <title>OgluRS3 (Oryza glumaepatula Reference Sequence Version 3).</title>
        <authorList>
            <person name="Zhang J."/>
            <person name="Kudrna D."/>
            <person name="Lee S."/>
            <person name="Talag J."/>
            <person name="Welchert J."/>
            <person name="Wing R.A."/>
        </authorList>
    </citation>
    <scope>NUCLEOTIDE SEQUENCE [LARGE SCALE GENOMIC DNA]</scope>
</reference>
<feature type="compositionally biased region" description="Basic and acidic residues" evidence="1">
    <location>
        <begin position="113"/>
        <end position="139"/>
    </location>
</feature>
<proteinExistence type="predicted"/>
<protein>
    <submittedName>
        <fullName evidence="2">Uncharacterized protein</fullName>
    </submittedName>
</protein>
<dbReference type="AlphaFoldDB" id="A0A0D9Z3E9"/>
<feature type="compositionally biased region" description="Basic residues" evidence="1">
    <location>
        <begin position="264"/>
        <end position="277"/>
    </location>
</feature>
<dbReference type="HOGENOM" id="CLU_480116_0_0_1"/>
<dbReference type="Gramene" id="OGLUM03G07150.1">
    <property type="protein sequence ID" value="OGLUM03G07150.1"/>
    <property type="gene ID" value="OGLUM03G07150"/>
</dbReference>
<accession>A0A0D9Z3E9</accession>
<evidence type="ECO:0000313" key="3">
    <source>
        <dbReference type="Proteomes" id="UP000026961"/>
    </source>
</evidence>
<feature type="region of interest" description="Disordered" evidence="1">
    <location>
        <begin position="113"/>
        <end position="144"/>
    </location>
</feature>
<sequence>MCILFMYKNDDHSLDTMTHTAVCNICGRRPHIRARGGSGTGRAAAAGVKRRTYVRPVIPHKLDPSELPRRLCHHVEGRLLRRPCRRGAGEACPPQQVRPRLRNPRLHELHPPRLRHLGDERRAEVHEEGPEHLGREGGGPRRHHQHLLARRLARGGPDVRLDRPSLHHGARVGHILRRRAHHGPRPELRDRHARPLRGRRGCGLRAHDRAGVHGRGGADVRPRLAHVVPRGVHQRRRPPRLRLQLRLLPPPAAHWLARHVPSRRRAARLPRRGRPRHAGVAAVARHAGAHRRRATCPREDLRLTGRGRGAARGHQERGRHPRRDLRRGRSCSRRPQEQGLPRRGCLEGPAAPPDAGRAPHTHRLPRPPVLPASLRHRRRRAVQPAGVRQRGPPLRLRLHRSLRGGGRQQDALHPRGHVPPRPRRPEAAAPHQRRRDGDLARHAGLGAAHDRAPPGGPGDGAGGSEHRDGAGVRGVLLHRDGPDRVGVQLGDLPAAAARAGMRARHGDEPGRERRRQHVLHLALQGHHLRRELLPLRRHSCGRVGVHVLLPAGDARQEPGGHRQTLRRR</sequence>
<feature type="compositionally biased region" description="Basic residues" evidence="1">
    <location>
        <begin position="319"/>
        <end position="332"/>
    </location>
</feature>
<keyword evidence="3" id="KW-1185">Reference proteome</keyword>
<evidence type="ECO:0000313" key="2">
    <source>
        <dbReference type="EnsemblPlants" id="OGLUM03G07150.1"/>
    </source>
</evidence>